<feature type="domain" description="DUF7035" evidence="2">
    <location>
        <begin position="653"/>
        <end position="776"/>
    </location>
</feature>
<accession>A0A8J4PR05</accession>
<evidence type="ECO:0000259" key="2">
    <source>
        <dbReference type="Pfam" id="PF23034"/>
    </source>
</evidence>
<feature type="chain" id="PRO_5035210469" description="DUF7035 domain-containing protein" evidence="1">
    <location>
        <begin position="19"/>
        <end position="845"/>
    </location>
</feature>
<reference evidence="3" key="1">
    <citation type="submission" date="2020-01" db="EMBL/GenBank/DDBJ databases">
        <title>Development of genomics and gene disruption for Polysphondylium violaceum indicates a role for the polyketide synthase stlB in stalk morphogenesis.</title>
        <authorList>
            <person name="Narita B."/>
            <person name="Kawabe Y."/>
            <person name="Kin K."/>
            <person name="Saito T."/>
            <person name="Gibbs R."/>
            <person name="Kuspa A."/>
            <person name="Muzny D."/>
            <person name="Queller D."/>
            <person name="Richards S."/>
            <person name="Strassman J."/>
            <person name="Sucgang R."/>
            <person name="Worley K."/>
            <person name="Schaap P."/>
        </authorList>
    </citation>
    <scope>NUCLEOTIDE SEQUENCE</scope>
    <source>
        <strain evidence="3">QSvi11</strain>
    </source>
</reference>
<evidence type="ECO:0000256" key="1">
    <source>
        <dbReference type="SAM" id="SignalP"/>
    </source>
</evidence>
<feature type="signal peptide" evidence="1">
    <location>
        <begin position="1"/>
        <end position="18"/>
    </location>
</feature>
<evidence type="ECO:0000313" key="3">
    <source>
        <dbReference type="EMBL" id="KAF2072505.1"/>
    </source>
</evidence>
<name>A0A8J4PR05_9MYCE</name>
<proteinExistence type="predicted"/>
<dbReference type="AlphaFoldDB" id="A0A8J4PR05"/>
<dbReference type="Proteomes" id="UP000695562">
    <property type="component" value="Unassembled WGS sequence"/>
</dbReference>
<dbReference type="EMBL" id="AJWJ01000273">
    <property type="protein sequence ID" value="KAF2072505.1"/>
    <property type="molecule type" value="Genomic_DNA"/>
</dbReference>
<feature type="non-terminal residue" evidence="3">
    <location>
        <position position="1"/>
    </location>
</feature>
<protein>
    <recommendedName>
        <fullName evidence="2">DUF7035 domain-containing protein</fullName>
    </recommendedName>
</protein>
<gene>
    <name evidence="3" type="ORF">CYY_006172</name>
</gene>
<keyword evidence="1" id="KW-0732">Signal</keyword>
<dbReference type="InterPro" id="IPR055463">
    <property type="entry name" value="DUF7035"/>
</dbReference>
<dbReference type="Pfam" id="PF23034">
    <property type="entry name" value="DUF7035"/>
    <property type="match status" value="1"/>
</dbReference>
<comment type="caution">
    <text evidence="3">The sequence shown here is derived from an EMBL/GenBank/DDBJ whole genome shotgun (WGS) entry which is preliminary data.</text>
</comment>
<organism evidence="3 4">
    <name type="scientific">Polysphondylium violaceum</name>
    <dbReference type="NCBI Taxonomy" id="133409"/>
    <lineage>
        <taxon>Eukaryota</taxon>
        <taxon>Amoebozoa</taxon>
        <taxon>Evosea</taxon>
        <taxon>Eumycetozoa</taxon>
        <taxon>Dictyostelia</taxon>
        <taxon>Dictyosteliales</taxon>
        <taxon>Dictyosteliaceae</taxon>
        <taxon>Polysphondylium</taxon>
    </lineage>
</organism>
<dbReference type="PANTHER" id="PTHR31378">
    <property type="entry name" value="EGF-LIKE DOMAIN-CONTAINING PROTEIN-RELATED-RELATED"/>
    <property type="match status" value="1"/>
</dbReference>
<sequence length="845" mass="95162">MKFKYLFFLFLFITFVASIQGVILKKYAKYADSTVGNGICTNYLYLVFENAEQIEAADVHLRIADVEPDFIIKKITTTTTTTSSSVESSIQTFTLSFIILNYFTNTNTGLGPFSLEVIDQDQQSSFFPLANYYPECHLPSPFQILSFYPVKYDFSSQMIKIEFAVVNDIHMEKPNSICSSTWGPCQVENLKTFLYVIKIQPTLSIISNPTIDVGLSAGGNDLIHSFNSPFNFNNLQGMYQSLALISPSPGSFSETFYPSIKGVYVKYIAKKTEPFILYTYNLINDTAYSFAPLLSDGLSTTMITLATMREPNLGNNQIQISVVGRDSANLSSFQTVDTLLFGYQGFNLISFTGTTTFNRVQIVLGLFQLSLHVTNMHNQPQWTNFMDEVVQMPYPYGFTKTSSAQLPSYKLEQLFPALKKSFSTKISDQVHRESTFSGVDNTISEVNTIPFIESQTISRFNSYISVLTIKASGPLPGIYRFISHYPSKVFLAADVLASGTVYYGTFDLVFDATEFIDYDQNLFYVEVETFAKTILSSKDFPGLDLQQPKLFENPNQNNIGKKNIVLFSIDIIDIPILRIKTNNYFEPSKFESYIGSYSSQLGMYVIEFELPSQSLPGELDYSIFISGNEYTSAEMQRLFADRAKLTVDTKTYDFMPPMITSFTQFVDSENDPNQVELGWYFHIQDQLTGFDHGVIHITANHDAEPRIFNISEKDRAWGDQYDGSYKVTFKVPRVPCKELVYYISYASLSDKNGITSKNFDPYALNPVTELMINHAQVHTCTTPYLDVQLATLTAFTLSTTDTGVTTASITIRDVGGLGLSTRHHPYIFVQGIVNYIKIQTSISGI</sequence>
<evidence type="ECO:0000313" key="4">
    <source>
        <dbReference type="Proteomes" id="UP000695562"/>
    </source>
</evidence>
<keyword evidence="4" id="KW-1185">Reference proteome</keyword>